<evidence type="ECO:0000256" key="6">
    <source>
        <dbReference type="RuleBase" id="RU003355"/>
    </source>
</evidence>
<dbReference type="PROSITE" id="PS00137">
    <property type="entry name" value="SUBTILASE_HIS"/>
    <property type="match status" value="1"/>
</dbReference>
<feature type="active site" description="Charge relay system" evidence="5">
    <location>
        <position position="219"/>
    </location>
</feature>
<dbReference type="SUPFAM" id="SSF52743">
    <property type="entry name" value="Subtilisin-like"/>
    <property type="match status" value="1"/>
</dbReference>
<feature type="active site" description="Charge relay system" evidence="5">
    <location>
        <position position="371"/>
    </location>
</feature>
<dbReference type="InterPro" id="IPR023828">
    <property type="entry name" value="Peptidase_S8_Ser-AS"/>
</dbReference>
<dbReference type="AlphaFoldDB" id="A0A1I7FQS9"/>
<feature type="active site" description="Charge relay system" evidence="5">
    <location>
        <position position="186"/>
    </location>
</feature>
<dbReference type="InterPro" id="IPR015500">
    <property type="entry name" value="Peptidase_S8_subtilisin-rel"/>
</dbReference>
<dbReference type="InterPro" id="IPR017315">
    <property type="entry name" value="Pep_S8A_subtilisin_pbac-2"/>
</dbReference>
<proteinExistence type="inferred from homology"/>
<dbReference type="InterPro" id="IPR013783">
    <property type="entry name" value="Ig-like_fold"/>
</dbReference>
<dbReference type="InterPro" id="IPR000209">
    <property type="entry name" value="Peptidase_S8/S53_dom"/>
</dbReference>
<keyword evidence="2 5" id="KW-0645">Protease</keyword>
<sequence>MNINHKAPAAGSRKPVSEQLASGIIQSSTSNSQHISKPWYHLLGGILAVFLGLAPAISSAEPPEGRGPGVKKPLGWAKGRILVMPRAGLPEKELAKILGEHGGKGRKIGQSDLYIVDLPGNASEKAVAARLAHHPAFKFAEIDQEVEPALIPNDPYYGSAWHLPKIGAPSAWDGSLGSGVTIAILDSGVDPNHPDLSLQLVPGWNFYENNSNTSDVYGHGTKVAGSAAAMANNAQGVAGVAALAKIMPVRVSGSNGYATWSAISQGLIYAADRGVRVANASFLGLTDSSSTRSAAQYMKDKGGLVIVSGGNTGVLQNYAVTTSMVAVAATDSNDFRASWSSYGNYISLAAPGAGIWTTTMGGGYGAASGTSFSSPVTAGVVALMMAAKPALPNIQIESLLYSTAVDLGTAGRDPYYGYGRVDAARAVQAAASAVIAGDTQAPAVSITSPAGGSSVTGLVGVNVTATDNVGVTRVELRANSTTVAVDTSAPFTFIWDSTGVTNGMVSLVAYAFDAAGNSKASTAVSVNVANGTTTVIKDATAPQVKIINPVAGNVSGNNVPISVNASDDSGASGITHMLYIDGALRATGKGSTLGYNWNIRNVTAGAHTVQVVAKDAAGNSASSSVNVMVVK</sequence>
<dbReference type="PROSITE" id="PS51892">
    <property type="entry name" value="SUBTILASE"/>
    <property type="match status" value="1"/>
</dbReference>
<evidence type="ECO:0000256" key="4">
    <source>
        <dbReference type="ARBA" id="ARBA00022825"/>
    </source>
</evidence>
<dbReference type="Gene3D" id="3.40.50.200">
    <property type="entry name" value="Peptidase S8/S53 domain"/>
    <property type="match status" value="1"/>
</dbReference>
<comment type="similarity">
    <text evidence="1 5 6">Belongs to the peptidase S8 family.</text>
</comment>
<evidence type="ECO:0000256" key="1">
    <source>
        <dbReference type="ARBA" id="ARBA00011073"/>
    </source>
</evidence>
<dbReference type="OrthoDB" id="9790784at2"/>
<dbReference type="PIRSF" id="PIRSF037901">
    <property type="entry name" value="Subtilisin_rel_Nmul_A1891"/>
    <property type="match status" value="1"/>
</dbReference>
<accession>A0A1I7FQS9</accession>
<dbReference type="GO" id="GO:0004252">
    <property type="term" value="F:serine-type endopeptidase activity"/>
    <property type="evidence" value="ECO:0007669"/>
    <property type="project" value="UniProtKB-UniRule"/>
</dbReference>
<keyword evidence="4 5" id="KW-0720">Serine protease</keyword>
<dbReference type="GO" id="GO:0006508">
    <property type="term" value="P:proteolysis"/>
    <property type="evidence" value="ECO:0007669"/>
    <property type="project" value="UniProtKB-KW"/>
</dbReference>
<dbReference type="InterPro" id="IPR036852">
    <property type="entry name" value="Peptidase_S8/S53_dom_sf"/>
</dbReference>
<dbReference type="InterPro" id="IPR014756">
    <property type="entry name" value="Ig_E-set"/>
</dbReference>
<name>A0A1I7FQS9_9PROT</name>
<dbReference type="InterPro" id="IPR023827">
    <property type="entry name" value="Peptidase_S8_Asp-AS"/>
</dbReference>
<organism evidence="8 9">
    <name type="scientific">Nitrosospira multiformis</name>
    <dbReference type="NCBI Taxonomy" id="1231"/>
    <lineage>
        <taxon>Bacteria</taxon>
        <taxon>Pseudomonadati</taxon>
        <taxon>Pseudomonadota</taxon>
        <taxon>Betaproteobacteria</taxon>
        <taxon>Nitrosomonadales</taxon>
        <taxon>Nitrosomonadaceae</taxon>
        <taxon>Nitrosospira</taxon>
    </lineage>
</organism>
<feature type="domain" description="Peptidase S8/S53" evidence="7">
    <location>
        <begin position="177"/>
        <end position="419"/>
    </location>
</feature>
<dbReference type="PANTHER" id="PTHR43806">
    <property type="entry name" value="PEPTIDASE S8"/>
    <property type="match status" value="1"/>
</dbReference>
<reference evidence="9" key="1">
    <citation type="submission" date="2016-10" db="EMBL/GenBank/DDBJ databases">
        <authorList>
            <person name="Varghese N."/>
            <person name="Submissions S."/>
        </authorList>
    </citation>
    <scope>NUCLEOTIDE SEQUENCE [LARGE SCALE GENOMIC DNA]</scope>
    <source>
        <strain evidence="9">Nl14</strain>
    </source>
</reference>
<dbReference type="CDD" id="cd07498">
    <property type="entry name" value="Peptidases_S8_15"/>
    <property type="match status" value="1"/>
</dbReference>
<gene>
    <name evidence="8" type="ORF">SAMN05216417_102118</name>
</gene>
<dbReference type="PROSITE" id="PS00136">
    <property type="entry name" value="SUBTILASE_ASP"/>
    <property type="match status" value="1"/>
</dbReference>
<evidence type="ECO:0000256" key="2">
    <source>
        <dbReference type="ARBA" id="ARBA00022670"/>
    </source>
</evidence>
<evidence type="ECO:0000259" key="7">
    <source>
        <dbReference type="Pfam" id="PF00082"/>
    </source>
</evidence>
<dbReference type="Gene3D" id="2.60.40.10">
    <property type="entry name" value="Immunoglobulins"/>
    <property type="match status" value="2"/>
</dbReference>
<evidence type="ECO:0000256" key="5">
    <source>
        <dbReference type="PROSITE-ProRule" id="PRU01240"/>
    </source>
</evidence>
<evidence type="ECO:0000313" key="8">
    <source>
        <dbReference type="EMBL" id="SFU38495.1"/>
    </source>
</evidence>
<dbReference type="EMBL" id="FPBZ01000002">
    <property type="protein sequence ID" value="SFU38495.1"/>
    <property type="molecule type" value="Genomic_DNA"/>
</dbReference>
<evidence type="ECO:0000313" key="9">
    <source>
        <dbReference type="Proteomes" id="UP000182649"/>
    </source>
</evidence>
<dbReference type="InterPro" id="IPR034054">
    <property type="entry name" value="Pep_S8_PrcA"/>
</dbReference>
<dbReference type="Proteomes" id="UP000182649">
    <property type="component" value="Unassembled WGS sequence"/>
</dbReference>
<dbReference type="InterPro" id="IPR022398">
    <property type="entry name" value="Peptidase_S8_His-AS"/>
</dbReference>
<dbReference type="InterPro" id="IPR050131">
    <property type="entry name" value="Peptidase_S8_subtilisin-like"/>
</dbReference>
<evidence type="ECO:0000256" key="3">
    <source>
        <dbReference type="ARBA" id="ARBA00022801"/>
    </source>
</evidence>
<dbReference type="PRINTS" id="PR00723">
    <property type="entry name" value="SUBTILISIN"/>
</dbReference>
<dbReference type="PROSITE" id="PS00138">
    <property type="entry name" value="SUBTILASE_SER"/>
    <property type="match status" value="1"/>
</dbReference>
<dbReference type="Pfam" id="PF17957">
    <property type="entry name" value="Big_7"/>
    <property type="match status" value="2"/>
</dbReference>
<dbReference type="Pfam" id="PF00082">
    <property type="entry name" value="Peptidase_S8"/>
    <property type="match status" value="1"/>
</dbReference>
<dbReference type="SUPFAM" id="SSF81296">
    <property type="entry name" value="E set domains"/>
    <property type="match status" value="1"/>
</dbReference>
<protein>
    <submittedName>
        <fullName evidence="8">Subtilase family protein</fullName>
    </submittedName>
</protein>
<dbReference type="PANTHER" id="PTHR43806:SF11">
    <property type="entry name" value="CEREVISIN-RELATED"/>
    <property type="match status" value="1"/>
</dbReference>
<keyword evidence="3 5" id="KW-0378">Hydrolase</keyword>